<keyword evidence="5" id="KW-0812">Transmembrane</keyword>
<dbReference type="Pfam" id="PF14934">
    <property type="entry name" value="TMEM254"/>
    <property type="match status" value="1"/>
</dbReference>
<evidence type="ECO:0000259" key="6">
    <source>
        <dbReference type="PROSITE" id="PS50865"/>
    </source>
</evidence>
<dbReference type="PANTHER" id="PTHR37783">
    <property type="entry name" value="MEMBRANE PROTEIN, PUTATIVE (AFU_ORTHOLOGUE AFUA_1G04315)-RELATED"/>
    <property type="match status" value="1"/>
</dbReference>
<dbReference type="PROSITE" id="PS50865">
    <property type="entry name" value="ZF_MYND_2"/>
    <property type="match status" value="1"/>
</dbReference>
<feature type="transmembrane region" description="Helical" evidence="5">
    <location>
        <begin position="156"/>
        <end position="174"/>
    </location>
</feature>
<keyword evidence="8" id="KW-1185">Reference proteome</keyword>
<dbReference type="Gene3D" id="6.10.140.2220">
    <property type="match status" value="1"/>
</dbReference>
<dbReference type="InterPro" id="IPR019595">
    <property type="entry name" value="DUF2470"/>
</dbReference>
<reference evidence="7 8" key="1">
    <citation type="journal article" date="2016" name="Mol. Biol. Evol.">
        <title>Comparative Genomics of Early-Diverging Mushroom-Forming Fungi Provides Insights into the Origins of Lignocellulose Decay Capabilities.</title>
        <authorList>
            <person name="Nagy L.G."/>
            <person name="Riley R."/>
            <person name="Tritt A."/>
            <person name="Adam C."/>
            <person name="Daum C."/>
            <person name="Floudas D."/>
            <person name="Sun H."/>
            <person name="Yadav J.S."/>
            <person name="Pangilinan J."/>
            <person name="Larsson K.H."/>
            <person name="Matsuura K."/>
            <person name="Barry K."/>
            <person name="Labutti K."/>
            <person name="Kuo R."/>
            <person name="Ohm R.A."/>
            <person name="Bhattacharya S.S."/>
            <person name="Shirouzu T."/>
            <person name="Yoshinaga Y."/>
            <person name="Martin F.M."/>
            <person name="Grigoriev I.V."/>
            <person name="Hibbett D.S."/>
        </authorList>
    </citation>
    <scope>NUCLEOTIDE SEQUENCE [LARGE SCALE GENOMIC DNA]</scope>
    <source>
        <strain evidence="7 8">L-15889</strain>
    </source>
</reference>
<gene>
    <name evidence="7" type="ORF">DAEQUDRAFT_758710</name>
</gene>
<dbReference type="STRING" id="1314783.A0A165N432"/>
<feature type="transmembrane region" description="Helical" evidence="5">
    <location>
        <begin position="181"/>
        <end position="201"/>
    </location>
</feature>
<evidence type="ECO:0000256" key="5">
    <source>
        <dbReference type="SAM" id="Phobius"/>
    </source>
</evidence>
<evidence type="ECO:0000256" key="3">
    <source>
        <dbReference type="ARBA" id="ARBA00022833"/>
    </source>
</evidence>
<dbReference type="PANTHER" id="PTHR37783:SF1">
    <property type="entry name" value="MEMBRANE PROTEIN, PUTATIVE (AFU_ORTHOLOGUE AFUA_1G04315)-RELATED"/>
    <property type="match status" value="1"/>
</dbReference>
<organism evidence="7 8">
    <name type="scientific">Daedalea quercina L-15889</name>
    <dbReference type="NCBI Taxonomy" id="1314783"/>
    <lineage>
        <taxon>Eukaryota</taxon>
        <taxon>Fungi</taxon>
        <taxon>Dikarya</taxon>
        <taxon>Basidiomycota</taxon>
        <taxon>Agaricomycotina</taxon>
        <taxon>Agaricomycetes</taxon>
        <taxon>Polyporales</taxon>
        <taxon>Fomitopsis</taxon>
    </lineage>
</organism>
<evidence type="ECO:0000256" key="2">
    <source>
        <dbReference type="ARBA" id="ARBA00022771"/>
    </source>
</evidence>
<dbReference type="EMBL" id="KV429088">
    <property type="protein sequence ID" value="KZT66485.1"/>
    <property type="molecule type" value="Genomic_DNA"/>
</dbReference>
<dbReference type="InterPro" id="IPR028110">
    <property type="entry name" value="TMEM254"/>
</dbReference>
<dbReference type="Gene3D" id="3.20.180.10">
    <property type="entry name" value="PNP-oxidase-like"/>
    <property type="match status" value="1"/>
</dbReference>
<evidence type="ECO:0000256" key="4">
    <source>
        <dbReference type="PROSITE-ProRule" id="PRU00134"/>
    </source>
</evidence>
<dbReference type="OrthoDB" id="5553410at2759"/>
<dbReference type="InterPro" id="IPR037119">
    <property type="entry name" value="Haem_oxidase_HugZ-like_sf"/>
</dbReference>
<dbReference type="SUPFAM" id="SSF144232">
    <property type="entry name" value="HIT/MYND zinc finger-like"/>
    <property type="match status" value="1"/>
</dbReference>
<dbReference type="Proteomes" id="UP000076727">
    <property type="component" value="Unassembled WGS sequence"/>
</dbReference>
<evidence type="ECO:0000313" key="8">
    <source>
        <dbReference type="Proteomes" id="UP000076727"/>
    </source>
</evidence>
<dbReference type="SUPFAM" id="SSF48403">
    <property type="entry name" value="Ankyrin repeat"/>
    <property type="match status" value="1"/>
</dbReference>
<protein>
    <recommendedName>
        <fullName evidence="6">MYND-type domain-containing protein</fullName>
    </recommendedName>
</protein>
<sequence>MADPVASKSSFLCMYMSNHPDTLVAYVKHWGKVADDVSGAKMTSIDTNGMNLTYKTKAGGPEKEVRVQFDPPLLGYEEVKPRLISMKVDAEEALGMARAPQITTFRLPLSIWVTTSLVASLLYVTYAPQPHTPNFSPAFIPANYLRANLPGYVVPAAWWTIVLVHPLEAAYALYLSVRHRMPFTIGLCYVLGTLVWGFPILNELRHQRQAARIESVLKAMDALKQARILEIARQLSAGEGRTVEQLIASNDPLKGAEAGRLRQWFSSHHMTPATDLKDDFGRAVFFGLLDVLQEDIIGQTQKHVQRGAPDPRAATVRDIYAMRWGPTQVPVFNLILLSMLMLPSMRAQHFAVARFLITDMKVPVDGTDLSGAQALYHAISTKPAFEPEYAQLLHDVGGDVNAQNWYGDSAAAEIAMLHGYDEEAMRGARDALAWFFAHGGNVDVRNNDGVSARWVMSNSHQQMMQHLGVTRALKKVPLWDVVLEEDKRRKALGIKACAFCGRGQGGGAKPLLLCSRCKNTAYCAPPRKCQREDWKQHKERCKPCKPERSSTYLGVSLDNES</sequence>
<dbReference type="Pfam" id="PF01753">
    <property type="entry name" value="zf-MYND"/>
    <property type="match status" value="1"/>
</dbReference>
<dbReference type="InterPro" id="IPR002893">
    <property type="entry name" value="Znf_MYND"/>
</dbReference>
<evidence type="ECO:0000313" key="7">
    <source>
        <dbReference type="EMBL" id="KZT66485.1"/>
    </source>
</evidence>
<evidence type="ECO:0000256" key="1">
    <source>
        <dbReference type="ARBA" id="ARBA00022723"/>
    </source>
</evidence>
<accession>A0A165N432</accession>
<proteinExistence type="predicted"/>
<feature type="domain" description="MYND-type" evidence="6">
    <location>
        <begin position="497"/>
        <end position="541"/>
    </location>
</feature>
<dbReference type="Pfam" id="PF10615">
    <property type="entry name" value="DUF2470"/>
    <property type="match status" value="1"/>
</dbReference>
<dbReference type="Gene3D" id="1.25.40.20">
    <property type="entry name" value="Ankyrin repeat-containing domain"/>
    <property type="match status" value="1"/>
</dbReference>
<keyword evidence="2 4" id="KW-0863">Zinc-finger</keyword>
<dbReference type="InterPro" id="IPR036770">
    <property type="entry name" value="Ankyrin_rpt-contain_sf"/>
</dbReference>
<keyword evidence="3" id="KW-0862">Zinc</keyword>
<keyword evidence="5" id="KW-1133">Transmembrane helix</keyword>
<name>A0A165N432_9APHY</name>
<feature type="transmembrane region" description="Helical" evidence="5">
    <location>
        <begin position="105"/>
        <end position="126"/>
    </location>
</feature>
<dbReference type="AlphaFoldDB" id="A0A165N432"/>
<dbReference type="GO" id="GO:0008270">
    <property type="term" value="F:zinc ion binding"/>
    <property type="evidence" value="ECO:0007669"/>
    <property type="project" value="UniProtKB-KW"/>
</dbReference>
<keyword evidence="1" id="KW-0479">Metal-binding</keyword>
<keyword evidence="5" id="KW-0472">Membrane</keyword>